<protein>
    <submittedName>
        <fullName evidence="2">Uncharacterized protein</fullName>
    </submittedName>
</protein>
<dbReference type="Proteomes" id="UP000799444">
    <property type="component" value="Unassembled WGS sequence"/>
</dbReference>
<proteinExistence type="predicted"/>
<sequence>MRSFSFFSVFTVLALSVISGLANPVPVAAPEPADSTAISRYLANDTETLEVRAVQSRGLGNAVIINRCPHDLWAWSVDQNFGSAPIHLKARTIYREPFRVPCDGCGVALKVSNTDQLVTGKHTQFEYAISNNIVYYDISLVDCAQGESAANCPGHEMGLRIDSAVRACEPLNCGGGQYCPTQAYYVDTPLAKLGIKEPVLGCGSAGTGMDVGFKLCSDQPQIVIQGV</sequence>
<reference evidence="2" key="1">
    <citation type="journal article" date="2020" name="Stud. Mycol.">
        <title>101 Dothideomycetes genomes: a test case for predicting lifestyles and emergence of pathogens.</title>
        <authorList>
            <person name="Haridas S."/>
            <person name="Albert R."/>
            <person name="Binder M."/>
            <person name="Bloem J."/>
            <person name="Labutti K."/>
            <person name="Salamov A."/>
            <person name="Andreopoulos B."/>
            <person name="Baker S."/>
            <person name="Barry K."/>
            <person name="Bills G."/>
            <person name="Bluhm B."/>
            <person name="Cannon C."/>
            <person name="Castanera R."/>
            <person name="Culley D."/>
            <person name="Daum C."/>
            <person name="Ezra D."/>
            <person name="Gonzalez J."/>
            <person name="Henrissat B."/>
            <person name="Kuo A."/>
            <person name="Liang C."/>
            <person name="Lipzen A."/>
            <person name="Lutzoni F."/>
            <person name="Magnuson J."/>
            <person name="Mondo S."/>
            <person name="Nolan M."/>
            <person name="Ohm R."/>
            <person name="Pangilinan J."/>
            <person name="Park H.-J."/>
            <person name="Ramirez L."/>
            <person name="Alfaro M."/>
            <person name="Sun H."/>
            <person name="Tritt A."/>
            <person name="Yoshinaga Y."/>
            <person name="Zwiers L.-H."/>
            <person name="Turgeon B."/>
            <person name="Goodwin S."/>
            <person name="Spatafora J."/>
            <person name="Crous P."/>
            <person name="Grigoriev I."/>
        </authorList>
    </citation>
    <scope>NUCLEOTIDE SEQUENCE</scope>
    <source>
        <strain evidence="2">CBS 125425</strain>
    </source>
</reference>
<comment type="caution">
    <text evidence="2">The sequence shown here is derived from an EMBL/GenBank/DDBJ whole genome shotgun (WGS) entry which is preliminary data.</text>
</comment>
<dbReference type="AlphaFoldDB" id="A0A9P4UVS2"/>
<dbReference type="EMBL" id="ML996474">
    <property type="protein sequence ID" value="KAF2726465.1"/>
    <property type="molecule type" value="Genomic_DNA"/>
</dbReference>
<evidence type="ECO:0000256" key="1">
    <source>
        <dbReference type="SAM" id="SignalP"/>
    </source>
</evidence>
<dbReference type="InterPro" id="IPR006771">
    <property type="entry name" value="CetA-like"/>
</dbReference>
<feature type="chain" id="PRO_5040214831" evidence="1">
    <location>
        <begin position="23"/>
        <end position="227"/>
    </location>
</feature>
<keyword evidence="3" id="KW-1185">Reference proteome</keyword>
<dbReference type="SUPFAM" id="SSF49870">
    <property type="entry name" value="Osmotin, thaumatin-like protein"/>
    <property type="match status" value="1"/>
</dbReference>
<evidence type="ECO:0000313" key="3">
    <source>
        <dbReference type="Proteomes" id="UP000799444"/>
    </source>
</evidence>
<name>A0A9P4UVS2_9PLEO</name>
<dbReference type="OrthoDB" id="5144514at2759"/>
<organism evidence="2 3">
    <name type="scientific">Polyplosphaeria fusca</name>
    <dbReference type="NCBI Taxonomy" id="682080"/>
    <lineage>
        <taxon>Eukaryota</taxon>
        <taxon>Fungi</taxon>
        <taxon>Dikarya</taxon>
        <taxon>Ascomycota</taxon>
        <taxon>Pezizomycotina</taxon>
        <taxon>Dothideomycetes</taxon>
        <taxon>Pleosporomycetidae</taxon>
        <taxon>Pleosporales</taxon>
        <taxon>Tetraplosphaeriaceae</taxon>
        <taxon>Polyplosphaeria</taxon>
    </lineage>
</organism>
<dbReference type="PANTHER" id="PTHR36195">
    <property type="entry name" value="DOMAIN PROTEIN, PUTATIVE (AFU_ORTHOLOGUE AFUA_5G01990)-RELATED-RELATED"/>
    <property type="match status" value="1"/>
</dbReference>
<dbReference type="Pfam" id="PF04681">
    <property type="entry name" value="Bys1"/>
    <property type="match status" value="1"/>
</dbReference>
<keyword evidence="1" id="KW-0732">Signal</keyword>
<dbReference type="PANTHER" id="PTHR36195:SF4">
    <property type="entry name" value="DOMAIN PROTEIN, PUTATIVE (AFU_ORTHOLOGUE AFUA_5G01990)-RELATED"/>
    <property type="match status" value="1"/>
</dbReference>
<evidence type="ECO:0000313" key="2">
    <source>
        <dbReference type="EMBL" id="KAF2726465.1"/>
    </source>
</evidence>
<gene>
    <name evidence="2" type="ORF">EJ04DRAFT_517778</name>
</gene>
<accession>A0A9P4UVS2</accession>
<dbReference type="InterPro" id="IPR037176">
    <property type="entry name" value="Osmotin/thaumatin-like_sf"/>
</dbReference>
<feature type="signal peptide" evidence="1">
    <location>
        <begin position="1"/>
        <end position="22"/>
    </location>
</feature>